<keyword evidence="5" id="KW-1185">Reference proteome</keyword>
<evidence type="ECO:0000313" key="4">
    <source>
        <dbReference type="EMBL" id="SNT20436.1"/>
    </source>
</evidence>
<dbReference type="PANTHER" id="PTHR13504">
    <property type="entry name" value="FIDO DOMAIN-CONTAINING PROTEIN DDB_G0283145"/>
    <property type="match status" value="1"/>
</dbReference>
<dbReference type="Proteomes" id="UP000198393">
    <property type="component" value="Unassembled WGS sequence"/>
</dbReference>
<evidence type="ECO:0000313" key="5">
    <source>
        <dbReference type="Proteomes" id="UP000198393"/>
    </source>
</evidence>
<sequence>MKKPERPPYPFSPKTVHLMNNEQLIHSLHQIDQEYPYWESFKHKITSYENLKSYKPAELWETMTLFRKYQFIGGIKFTSLKYSLTNKISHQLHKFDLDLGGSIQSDVIIPDEHKERYFISSIMEEAIASSQLEGAVTTRRLAKEMLRTNRKPKNHSEKMILNNYLTIKKVVDQKNQKLTPEFIKEIQAIVTKGTLEKPENEGEFRESNDVKVVDGITGEVFYDPPAFDEVEKLIKDLCDFINKKEDDPFIHPIIKGIILHFMIGYIHPFVDGNGRTARALYYWYLVRKGYWIVEYLSISRIILKSPAQYSRAYLYTEYDENDLTYFIDYNLKCMSQALEEFKKYVKRKIKEKKEAFELMKSEDVNERQAQILNIFHNEPDKVLTIKEVENLFSVVYQTARTDLMDLETKKYLKSKTSGKKLIFYKA</sequence>
<evidence type="ECO:0000256" key="2">
    <source>
        <dbReference type="PIRSR" id="PIRSR640198-2"/>
    </source>
</evidence>
<evidence type="ECO:0000256" key="1">
    <source>
        <dbReference type="PIRSR" id="PIRSR640198-1"/>
    </source>
</evidence>
<gene>
    <name evidence="4" type="ORF">SAMN05421640_2839</name>
</gene>
<feature type="binding site" evidence="2">
    <location>
        <begin position="271"/>
        <end position="278"/>
    </location>
    <ligand>
        <name>ATP</name>
        <dbReference type="ChEBI" id="CHEBI:30616"/>
    </ligand>
</feature>
<feature type="domain" description="Fido" evidence="3">
    <location>
        <begin position="178"/>
        <end position="332"/>
    </location>
</feature>
<name>A0A239KPZ5_EKHLU</name>
<dbReference type="InterPro" id="IPR036597">
    <property type="entry name" value="Fido-like_dom_sf"/>
</dbReference>
<keyword evidence="2" id="KW-0067">ATP-binding</keyword>
<dbReference type="Pfam" id="PF02661">
    <property type="entry name" value="Fic"/>
    <property type="match status" value="1"/>
</dbReference>
<proteinExistence type="predicted"/>
<dbReference type="InterPro" id="IPR040198">
    <property type="entry name" value="Fido_containing"/>
</dbReference>
<dbReference type="AlphaFoldDB" id="A0A239KPZ5"/>
<keyword evidence="2" id="KW-0547">Nucleotide-binding</keyword>
<organism evidence="4 5">
    <name type="scientific">Ekhidna lutea</name>
    <dbReference type="NCBI Taxonomy" id="447679"/>
    <lineage>
        <taxon>Bacteria</taxon>
        <taxon>Pseudomonadati</taxon>
        <taxon>Bacteroidota</taxon>
        <taxon>Cytophagia</taxon>
        <taxon>Cytophagales</taxon>
        <taxon>Reichenbachiellaceae</taxon>
        <taxon>Ekhidna</taxon>
    </lineage>
</organism>
<dbReference type="PANTHER" id="PTHR13504:SF38">
    <property type="entry name" value="FIDO DOMAIN-CONTAINING PROTEIN"/>
    <property type="match status" value="1"/>
</dbReference>
<feature type="active site" evidence="1">
    <location>
        <position position="267"/>
    </location>
</feature>
<dbReference type="InterPro" id="IPR003812">
    <property type="entry name" value="Fido"/>
</dbReference>
<dbReference type="Gene3D" id="1.10.3290.10">
    <property type="entry name" value="Fido-like domain"/>
    <property type="match status" value="1"/>
</dbReference>
<accession>A0A239KPZ5</accession>
<dbReference type="SUPFAM" id="SSF140931">
    <property type="entry name" value="Fic-like"/>
    <property type="match status" value="1"/>
</dbReference>
<protein>
    <submittedName>
        <fullName evidence="4">Fic family protein</fullName>
    </submittedName>
</protein>
<dbReference type="EMBL" id="FZPD01000004">
    <property type="protein sequence ID" value="SNT20436.1"/>
    <property type="molecule type" value="Genomic_DNA"/>
</dbReference>
<reference evidence="4 5" key="1">
    <citation type="submission" date="2017-06" db="EMBL/GenBank/DDBJ databases">
        <authorList>
            <person name="Kim H.J."/>
            <person name="Triplett B.A."/>
        </authorList>
    </citation>
    <scope>NUCLEOTIDE SEQUENCE [LARGE SCALE GENOMIC DNA]</scope>
    <source>
        <strain evidence="4 5">DSM 19307</strain>
    </source>
</reference>
<dbReference type="PROSITE" id="PS51459">
    <property type="entry name" value="FIDO"/>
    <property type="match status" value="1"/>
</dbReference>
<evidence type="ECO:0000259" key="3">
    <source>
        <dbReference type="PROSITE" id="PS51459"/>
    </source>
</evidence>
<dbReference type="GO" id="GO:0005524">
    <property type="term" value="F:ATP binding"/>
    <property type="evidence" value="ECO:0007669"/>
    <property type="project" value="UniProtKB-KW"/>
</dbReference>
<dbReference type="OrthoDB" id="9814400at2"/>